<dbReference type="GO" id="GO:0006508">
    <property type="term" value="P:proteolysis"/>
    <property type="evidence" value="ECO:0007669"/>
    <property type="project" value="InterPro"/>
</dbReference>
<evidence type="ECO:0000256" key="1">
    <source>
        <dbReference type="SAM" id="SignalP"/>
    </source>
</evidence>
<dbReference type="InterPro" id="IPR051333">
    <property type="entry name" value="CLIP_Serine_Protease"/>
</dbReference>
<reference evidence="3" key="1">
    <citation type="submission" date="2020-08" db="EMBL/GenBank/DDBJ databases">
        <title>Genome sequencing and assembly of the red palm weevil Rhynchophorus ferrugineus.</title>
        <authorList>
            <person name="Dias G.B."/>
            <person name="Bergman C.M."/>
            <person name="Manee M."/>
        </authorList>
    </citation>
    <scope>NUCLEOTIDE SEQUENCE</scope>
    <source>
        <strain evidence="3">AA-2017</strain>
        <tissue evidence="3">Whole larva</tissue>
    </source>
</reference>
<dbReference type="InterPro" id="IPR009003">
    <property type="entry name" value="Peptidase_S1_PA"/>
</dbReference>
<dbReference type="PANTHER" id="PTHR24260:SF134">
    <property type="entry name" value="AT07769P-RELATED"/>
    <property type="match status" value="1"/>
</dbReference>
<proteinExistence type="predicted"/>
<comment type="caution">
    <text evidence="3">The sequence shown here is derived from an EMBL/GenBank/DDBJ whole genome shotgun (WGS) entry which is preliminary data.</text>
</comment>
<dbReference type="Proteomes" id="UP000625711">
    <property type="component" value="Unassembled WGS sequence"/>
</dbReference>
<dbReference type="GO" id="GO:0004252">
    <property type="term" value="F:serine-type endopeptidase activity"/>
    <property type="evidence" value="ECO:0007669"/>
    <property type="project" value="InterPro"/>
</dbReference>
<dbReference type="PRINTS" id="PR00722">
    <property type="entry name" value="CHYMOTRYPSIN"/>
</dbReference>
<organism evidence="3 4">
    <name type="scientific">Rhynchophorus ferrugineus</name>
    <name type="common">Red palm weevil</name>
    <name type="synonym">Curculio ferrugineus</name>
    <dbReference type="NCBI Taxonomy" id="354439"/>
    <lineage>
        <taxon>Eukaryota</taxon>
        <taxon>Metazoa</taxon>
        <taxon>Ecdysozoa</taxon>
        <taxon>Arthropoda</taxon>
        <taxon>Hexapoda</taxon>
        <taxon>Insecta</taxon>
        <taxon>Pterygota</taxon>
        <taxon>Neoptera</taxon>
        <taxon>Endopterygota</taxon>
        <taxon>Coleoptera</taxon>
        <taxon>Polyphaga</taxon>
        <taxon>Cucujiformia</taxon>
        <taxon>Curculionidae</taxon>
        <taxon>Dryophthorinae</taxon>
        <taxon>Rhynchophorus</taxon>
    </lineage>
</organism>
<dbReference type="Gene3D" id="2.40.10.10">
    <property type="entry name" value="Trypsin-like serine proteases"/>
    <property type="match status" value="1"/>
</dbReference>
<dbReference type="PROSITE" id="PS50240">
    <property type="entry name" value="TRYPSIN_DOM"/>
    <property type="match status" value="1"/>
</dbReference>
<gene>
    <name evidence="3" type="ORF">GWI33_019742</name>
</gene>
<evidence type="ECO:0000313" key="3">
    <source>
        <dbReference type="EMBL" id="KAF7266999.1"/>
    </source>
</evidence>
<dbReference type="InterPro" id="IPR001254">
    <property type="entry name" value="Trypsin_dom"/>
</dbReference>
<dbReference type="SMART" id="SM00020">
    <property type="entry name" value="Tryp_SPc"/>
    <property type="match status" value="1"/>
</dbReference>
<keyword evidence="1" id="KW-0732">Signal</keyword>
<feature type="signal peptide" evidence="1">
    <location>
        <begin position="1"/>
        <end position="17"/>
    </location>
</feature>
<protein>
    <recommendedName>
        <fullName evidence="2">Peptidase S1 domain-containing protein</fullName>
    </recommendedName>
</protein>
<dbReference type="SUPFAM" id="SSF50494">
    <property type="entry name" value="Trypsin-like serine proteases"/>
    <property type="match status" value="1"/>
</dbReference>
<dbReference type="PANTHER" id="PTHR24260">
    <property type="match status" value="1"/>
</dbReference>
<dbReference type="Pfam" id="PF00089">
    <property type="entry name" value="Trypsin"/>
    <property type="match status" value="1"/>
</dbReference>
<sequence length="270" mass="29523">MIGVIVSSLLVITQTACVVPEEAISKGNIIGLYGGYEVEPHSIPFQALLESSDEYGDILCSGALISTNYVLTSAYCVYDLDNVTVYLGVHNRSEIDSSVQTFVATELTYHADYGFEGDYIVNDIGLIKLPEPAVLTSTVQLASLITRADYESNPNQGDINVTISGWGRIGYDDEYSDVLLAGQRYISPIEECASSDSLQLDQYICFPFKKDGTDVEGETGDTGDPLFKTVNGNRYIVALLSTVETDDFEADTNVGYYLDWIESNSDVKIN</sequence>
<feature type="domain" description="Peptidase S1" evidence="2">
    <location>
        <begin position="32"/>
        <end position="266"/>
    </location>
</feature>
<dbReference type="InterPro" id="IPR001314">
    <property type="entry name" value="Peptidase_S1A"/>
</dbReference>
<feature type="chain" id="PRO_5032289556" description="Peptidase S1 domain-containing protein" evidence="1">
    <location>
        <begin position="18"/>
        <end position="270"/>
    </location>
</feature>
<keyword evidence="4" id="KW-1185">Reference proteome</keyword>
<evidence type="ECO:0000313" key="4">
    <source>
        <dbReference type="Proteomes" id="UP000625711"/>
    </source>
</evidence>
<evidence type="ECO:0000259" key="2">
    <source>
        <dbReference type="PROSITE" id="PS50240"/>
    </source>
</evidence>
<dbReference type="CDD" id="cd00190">
    <property type="entry name" value="Tryp_SPc"/>
    <property type="match status" value="1"/>
</dbReference>
<dbReference type="InterPro" id="IPR043504">
    <property type="entry name" value="Peptidase_S1_PA_chymotrypsin"/>
</dbReference>
<dbReference type="OrthoDB" id="6748788at2759"/>
<dbReference type="EMBL" id="JAACXV010014477">
    <property type="protein sequence ID" value="KAF7266999.1"/>
    <property type="molecule type" value="Genomic_DNA"/>
</dbReference>
<name>A0A834M6P0_RHYFE</name>
<accession>A0A834M6P0</accession>
<dbReference type="AlphaFoldDB" id="A0A834M6P0"/>